<sequence length="142" mass="15798">MSEASFDEDELMRWVMGDEESVKRFKARRRSPLSTPHADIMTSTSQAVWSRRVLDGKTMALVNLGIMSAINRPHELETRIRGLLRGGIKPEEIAEVFLQTAFYCGNPTGVEALITLVDAVDDMRERGTLAHEPVDPDTAPAT</sequence>
<dbReference type="InterPro" id="IPR003779">
    <property type="entry name" value="CMD-like"/>
</dbReference>
<dbReference type="PANTHER" id="PTHR33570:SF2">
    <property type="entry name" value="CARBOXYMUCONOLACTONE DECARBOXYLASE-LIKE DOMAIN-CONTAINING PROTEIN"/>
    <property type="match status" value="1"/>
</dbReference>
<dbReference type="SUPFAM" id="SSF69118">
    <property type="entry name" value="AhpD-like"/>
    <property type="match status" value="1"/>
</dbReference>
<dbReference type="PANTHER" id="PTHR33570">
    <property type="entry name" value="4-CARBOXYMUCONOLACTONE DECARBOXYLASE FAMILY PROTEIN"/>
    <property type="match status" value="1"/>
</dbReference>
<feature type="domain" description="Carboxymuconolactone decarboxylase-like" evidence="1">
    <location>
        <begin position="40"/>
        <end position="113"/>
    </location>
</feature>
<evidence type="ECO:0000259" key="1">
    <source>
        <dbReference type="Pfam" id="PF02627"/>
    </source>
</evidence>
<dbReference type="GO" id="GO:0051920">
    <property type="term" value="F:peroxiredoxin activity"/>
    <property type="evidence" value="ECO:0007669"/>
    <property type="project" value="InterPro"/>
</dbReference>
<accession>A0A2I2KHX7</accession>
<organism evidence="2 3">
    <name type="scientific">Frankia canadensis</name>
    <dbReference type="NCBI Taxonomy" id="1836972"/>
    <lineage>
        <taxon>Bacteria</taxon>
        <taxon>Bacillati</taxon>
        <taxon>Actinomycetota</taxon>
        <taxon>Actinomycetes</taxon>
        <taxon>Frankiales</taxon>
        <taxon>Frankiaceae</taxon>
        <taxon>Frankia</taxon>
    </lineage>
</organism>
<dbReference type="AlphaFoldDB" id="A0A2I2KHX7"/>
<dbReference type="InterPro" id="IPR029032">
    <property type="entry name" value="AhpD-like"/>
</dbReference>
<proteinExistence type="predicted"/>
<dbReference type="Pfam" id="PF02627">
    <property type="entry name" value="CMD"/>
    <property type="match status" value="1"/>
</dbReference>
<dbReference type="OrthoDB" id="9802489at2"/>
<keyword evidence="3" id="KW-1185">Reference proteome</keyword>
<gene>
    <name evidence="2" type="ORF">FRACA_10021</name>
</gene>
<protein>
    <submittedName>
        <fullName evidence="2">4-carboxymuconolactone decarboxylase</fullName>
    </submittedName>
</protein>
<name>A0A2I2KHX7_9ACTN</name>
<dbReference type="Proteomes" id="UP000234331">
    <property type="component" value="Unassembled WGS sequence"/>
</dbReference>
<dbReference type="RefSeq" id="WP_101829472.1">
    <property type="nucleotide sequence ID" value="NZ_FZMO01000001.1"/>
</dbReference>
<dbReference type="EMBL" id="FZMO01000001">
    <property type="protein sequence ID" value="SNQ45262.1"/>
    <property type="molecule type" value="Genomic_DNA"/>
</dbReference>
<evidence type="ECO:0000313" key="2">
    <source>
        <dbReference type="EMBL" id="SNQ45262.1"/>
    </source>
</evidence>
<reference evidence="2 3" key="1">
    <citation type="submission" date="2017-06" db="EMBL/GenBank/DDBJ databases">
        <authorList>
            <person name="Kim H.J."/>
            <person name="Triplett B.A."/>
        </authorList>
    </citation>
    <scope>NUCLEOTIDE SEQUENCE [LARGE SCALE GENOMIC DNA]</scope>
    <source>
        <strain evidence="2">FRACA_ARgP5</strain>
    </source>
</reference>
<evidence type="ECO:0000313" key="3">
    <source>
        <dbReference type="Proteomes" id="UP000234331"/>
    </source>
</evidence>
<dbReference type="Gene3D" id="1.20.1290.10">
    <property type="entry name" value="AhpD-like"/>
    <property type="match status" value="1"/>
</dbReference>
<dbReference type="InterPro" id="IPR052512">
    <property type="entry name" value="4CMD/NDH-1_regulator"/>
</dbReference>